<accession>A0A1Z2L5K3</accession>
<dbReference type="EMBL" id="CP021744">
    <property type="protein sequence ID" value="ARZ69577.1"/>
    <property type="molecule type" value="Genomic_DNA"/>
</dbReference>
<evidence type="ECO:0000313" key="2">
    <source>
        <dbReference type="EMBL" id="ARZ69577.1"/>
    </source>
</evidence>
<dbReference type="Pfam" id="PF04149">
    <property type="entry name" value="DUF397"/>
    <property type="match status" value="1"/>
</dbReference>
<dbReference type="InterPro" id="IPR007278">
    <property type="entry name" value="DUF397"/>
</dbReference>
<evidence type="ECO:0000313" key="3">
    <source>
        <dbReference type="Proteomes" id="UP000195755"/>
    </source>
</evidence>
<name>A0A1Z2L5K3_9ACTN</name>
<proteinExistence type="predicted"/>
<protein>
    <recommendedName>
        <fullName evidence="1">DUF397 domain-containing protein</fullName>
    </recommendedName>
</protein>
<sequence length="71" mass="7519">MGAIMAIQQGKTTWRKSSYSLANGDCVEVASPLPQSIAVRDSKDPQGPVLGFTPDAWASFVTTVTDGAYDL</sequence>
<dbReference type="KEGG" id="salj:SMD11_3962"/>
<dbReference type="AlphaFoldDB" id="A0A1Z2L5K3"/>
<feature type="domain" description="DUF397" evidence="1">
    <location>
        <begin position="13"/>
        <end position="64"/>
    </location>
</feature>
<gene>
    <name evidence="2" type="ORF">SMD11_3962</name>
</gene>
<dbReference type="Proteomes" id="UP000195755">
    <property type="component" value="Chromosome"/>
</dbReference>
<organism evidence="2 3">
    <name type="scientific">Streptomyces albireticuli</name>
    <dbReference type="NCBI Taxonomy" id="1940"/>
    <lineage>
        <taxon>Bacteria</taxon>
        <taxon>Bacillati</taxon>
        <taxon>Actinomycetota</taxon>
        <taxon>Actinomycetes</taxon>
        <taxon>Kitasatosporales</taxon>
        <taxon>Streptomycetaceae</taxon>
        <taxon>Streptomyces</taxon>
    </lineage>
</organism>
<evidence type="ECO:0000259" key="1">
    <source>
        <dbReference type="Pfam" id="PF04149"/>
    </source>
</evidence>
<reference evidence="2 3" key="1">
    <citation type="submission" date="2017-06" db="EMBL/GenBank/DDBJ databases">
        <title>Streptomyces albireticuli Genome sequencing and assembly.</title>
        <authorList>
            <person name="Wang Y."/>
            <person name="Du B."/>
            <person name="Ding Y."/>
            <person name="Liu H."/>
            <person name="Hou Q."/>
            <person name="Liu K."/>
            <person name="Yao L."/>
            <person name="Wang C."/>
        </authorList>
    </citation>
    <scope>NUCLEOTIDE SEQUENCE [LARGE SCALE GENOMIC DNA]</scope>
    <source>
        <strain evidence="2 3">MDJK11</strain>
    </source>
</reference>